<evidence type="ECO:0000256" key="5">
    <source>
        <dbReference type="ARBA" id="ARBA00022729"/>
    </source>
</evidence>
<evidence type="ECO:0000256" key="1">
    <source>
        <dbReference type="ARBA" id="ARBA00009558"/>
    </source>
</evidence>
<feature type="signal peptide" evidence="10">
    <location>
        <begin position="1"/>
        <end position="16"/>
    </location>
</feature>
<evidence type="ECO:0000256" key="3">
    <source>
        <dbReference type="ARBA" id="ARBA00022679"/>
    </source>
</evidence>
<name>A0A8C3PQJ1_9CHAR</name>
<organism evidence="11 12">
    <name type="scientific">Calidris pygmaea</name>
    <name type="common">Spoon-billed sandpiper</name>
    <dbReference type="NCBI Taxonomy" id="425635"/>
    <lineage>
        <taxon>Eukaryota</taxon>
        <taxon>Metazoa</taxon>
        <taxon>Chordata</taxon>
        <taxon>Craniata</taxon>
        <taxon>Vertebrata</taxon>
        <taxon>Euteleostomi</taxon>
        <taxon>Archelosauria</taxon>
        <taxon>Archosauria</taxon>
        <taxon>Dinosauria</taxon>
        <taxon>Saurischia</taxon>
        <taxon>Theropoda</taxon>
        <taxon>Coelurosauria</taxon>
        <taxon>Aves</taxon>
        <taxon>Neognathae</taxon>
        <taxon>Neoaves</taxon>
        <taxon>Charadriiformes</taxon>
        <taxon>Scolopacidae</taxon>
        <taxon>Calidris</taxon>
    </lineage>
</organism>
<dbReference type="PANTHER" id="PTHR10339:SF19">
    <property type="entry name" value="GPI-LINKED NAD(P)(+)--ARGININE ADP-RIBOSYLTRANSFERASE 1"/>
    <property type="match status" value="1"/>
</dbReference>
<keyword evidence="8" id="KW-1015">Disulfide bond</keyword>
<evidence type="ECO:0000256" key="4">
    <source>
        <dbReference type="ARBA" id="ARBA00022695"/>
    </source>
</evidence>
<sequence length="306" mass="34532">MEHLLLGLVLFAGTLAAGNPLQDLGPIKEKVLDMALTSFDDQYQGCMCMMEEELGELNHTEFAKKSIYAKFWTLAAAEWRTKEDHVPKPPALRTEHAVALMAYSLEIHENNEQLYKEFDAAVREAGSSLREYLDNFQFKALHFLLTQAVKILHKPRTCFNVFRGVGGIRFSAWHHDLVRFGQFASSSLNKKKAMDKFGNDTFFFVKTCYGVPIWNFSFFPKEEEVLIPPYERFEVTGITQDGTSTHIHLQSKGILSIYNCEWVKGDIPRDGPSIPLHQHHRDGGMGGDSIWGWGHGDSPAAAPVPS</sequence>
<evidence type="ECO:0000256" key="8">
    <source>
        <dbReference type="ARBA" id="ARBA00023157"/>
    </source>
</evidence>
<dbReference type="PRINTS" id="PR00970">
    <property type="entry name" value="RIBTRNSFRASE"/>
</dbReference>
<evidence type="ECO:0000256" key="2">
    <source>
        <dbReference type="ARBA" id="ARBA00022676"/>
    </source>
</evidence>
<proteinExistence type="inferred from homology"/>
<comment type="catalytic activity">
    <reaction evidence="9 10">
        <text>L-arginyl-[protein] + NAD(+) = N(omega)-(ADP-D-ribosyl)-L-arginyl-[protein] + nicotinamide + H(+)</text>
        <dbReference type="Rhea" id="RHEA:19149"/>
        <dbReference type="Rhea" id="RHEA-COMP:10532"/>
        <dbReference type="Rhea" id="RHEA-COMP:15087"/>
        <dbReference type="ChEBI" id="CHEBI:15378"/>
        <dbReference type="ChEBI" id="CHEBI:17154"/>
        <dbReference type="ChEBI" id="CHEBI:29965"/>
        <dbReference type="ChEBI" id="CHEBI:57540"/>
        <dbReference type="ChEBI" id="CHEBI:142554"/>
        <dbReference type="EC" id="2.4.2.31"/>
    </reaction>
</comment>
<keyword evidence="7 10" id="KW-0520">NAD</keyword>
<protein>
    <recommendedName>
        <fullName evidence="10">NAD(P)(+)--arginine ADP-ribosyltransferase</fullName>
        <ecNumber evidence="10">2.4.2.31</ecNumber>
    </recommendedName>
    <alternativeName>
        <fullName evidence="10">Mono(ADP-ribosyl)transferase</fullName>
    </alternativeName>
</protein>
<comment type="similarity">
    <text evidence="1 10">Belongs to the Arg-specific ADP-ribosyltransferase family.</text>
</comment>
<evidence type="ECO:0000256" key="9">
    <source>
        <dbReference type="ARBA" id="ARBA00047597"/>
    </source>
</evidence>
<evidence type="ECO:0000313" key="11">
    <source>
        <dbReference type="Ensembl" id="ENSCPGP00000020105.1"/>
    </source>
</evidence>
<dbReference type="AlphaFoldDB" id="A0A8C3PQJ1"/>
<keyword evidence="5 10" id="KW-0732">Signal</keyword>
<dbReference type="GO" id="GO:0044194">
    <property type="term" value="C:cytolytic granule"/>
    <property type="evidence" value="ECO:0007669"/>
    <property type="project" value="UniProtKB-ARBA"/>
</dbReference>
<dbReference type="Proteomes" id="UP000694419">
    <property type="component" value="Unplaced"/>
</dbReference>
<evidence type="ECO:0000256" key="6">
    <source>
        <dbReference type="ARBA" id="ARBA00022857"/>
    </source>
</evidence>
<reference evidence="11" key="1">
    <citation type="submission" date="2025-08" db="UniProtKB">
        <authorList>
            <consortium name="Ensembl"/>
        </authorList>
    </citation>
    <scope>IDENTIFICATION</scope>
</reference>
<dbReference type="PANTHER" id="PTHR10339">
    <property type="entry name" value="ADP-RIBOSYLTRANSFERASE"/>
    <property type="match status" value="1"/>
</dbReference>
<dbReference type="GO" id="GO:0005615">
    <property type="term" value="C:extracellular space"/>
    <property type="evidence" value="ECO:0007669"/>
    <property type="project" value="UniProtKB-ARBA"/>
</dbReference>
<dbReference type="InterPro" id="IPR050999">
    <property type="entry name" value="ADP-ribosyltransferase_ARG"/>
</dbReference>
<dbReference type="GO" id="GO:0016779">
    <property type="term" value="F:nucleotidyltransferase activity"/>
    <property type="evidence" value="ECO:0007669"/>
    <property type="project" value="UniProtKB-KW"/>
</dbReference>
<dbReference type="SUPFAM" id="SSF56399">
    <property type="entry name" value="ADP-ribosylation"/>
    <property type="match status" value="1"/>
</dbReference>
<dbReference type="Pfam" id="PF01129">
    <property type="entry name" value="ART"/>
    <property type="match status" value="1"/>
</dbReference>
<dbReference type="InterPro" id="IPR000768">
    <property type="entry name" value="ART"/>
</dbReference>
<dbReference type="PROSITE" id="PS01291">
    <property type="entry name" value="ART"/>
    <property type="match status" value="1"/>
</dbReference>
<keyword evidence="2 10" id="KW-0328">Glycosyltransferase</keyword>
<dbReference type="GO" id="GO:0106274">
    <property type="term" value="F:NAD+-protein-arginine ADP-ribosyltransferase activity"/>
    <property type="evidence" value="ECO:0007669"/>
    <property type="project" value="UniProtKB-EC"/>
</dbReference>
<feature type="chain" id="PRO_5034826613" description="NAD(P)(+)--arginine ADP-ribosyltransferase" evidence="10">
    <location>
        <begin position="17"/>
        <end position="306"/>
    </location>
</feature>
<dbReference type="EC" id="2.4.2.31" evidence="10"/>
<keyword evidence="6 10" id="KW-0521">NADP</keyword>
<keyword evidence="12" id="KW-1185">Reference proteome</keyword>
<keyword evidence="3 10" id="KW-0808">Transferase</keyword>
<keyword evidence="4" id="KW-0548">Nucleotidyltransferase</keyword>
<reference evidence="11" key="2">
    <citation type="submission" date="2025-09" db="UniProtKB">
        <authorList>
            <consortium name="Ensembl"/>
        </authorList>
    </citation>
    <scope>IDENTIFICATION</scope>
</reference>
<evidence type="ECO:0000313" key="12">
    <source>
        <dbReference type="Proteomes" id="UP000694419"/>
    </source>
</evidence>
<evidence type="ECO:0000256" key="7">
    <source>
        <dbReference type="ARBA" id="ARBA00023027"/>
    </source>
</evidence>
<dbReference type="Gene3D" id="3.90.176.10">
    <property type="entry name" value="Toxin ADP-ribosyltransferase, Chain A, domain 1"/>
    <property type="match status" value="1"/>
</dbReference>
<accession>A0A8C3PQJ1</accession>
<evidence type="ECO:0000256" key="10">
    <source>
        <dbReference type="RuleBase" id="RU361228"/>
    </source>
</evidence>
<dbReference type="PROSITE" id="PS51996">
    <property type="entry name" value="TR_MART"/>
    <property type="match status" value="1"/>
</dbReference>
<dbReference type="Ensembl" id="ENSCPGT00000022029.1">
    <property type="protein sequence ID" value="ENSCPGP00000020105.1"/>
    <property type="gene ID" value="ENSCPGG00000014092.1"/>
</dbReference>
<dbReference type="GO" id="GO:0046677">
    <property type="term" value="P:response to antibiotic"/>
    <property type="evidence" value="ECO:0007669"/>
    <property type="project" value="UniProtKB-ARBA"/>
</dbReference>
<dbReference type="FunFam" id="3.90.176.10:FF:000001">
    <property type="entry name" value="NAD(P)(+)--arginine ADP-ribosyltransferase"/>
    <property type="match status" value="1"/>
</dbReference>
<dbReference type="GO" id="GO:0003950">
    <property type="term" value="F:NAD+ poly-ADP-ribosyltransferase activity"/>
    <property type="evidence" value="ECO:0007669"/>
    <property type="project" value="TreeGrafter"/>
</dbReference>